<keyword evidence="5" id="KW-0411">Iron-sulfur</keyword>
<dbReference type="Pfam" id="PF04055">
    <property type="entry name" value="Radical_SAM"/>
    <property type="match status" value="1"/>
</dbReference>
<dbReference type="InterPro" id="IPR050377">
    <property type="entry name" value="Radical_SAM_PqqE_MftC-like"/>
</dbReference>
<dbReference type="GeneID" id="97764017"/>
<evidence type="ECO:0000313" key="7">
    <source>
        <dbReference type="EMBL" id="SEA20535.1"/>
    </source>
</evidence>
<keyword evidence="3" id="KW-0479">Metal-binding</keyword>
<dbReference type="InterPro" id="IPR013785">
    <property type="entry name" value="Aldolase_TIM"/>
</dbReference>
<gene>
    <name evidence="7" type="ORF">SAMN02982996_01110</name>
</gene>
<evidence type="ECO:0000256" key="3">
    <source>
        <dbReference type="ARBA" id="ARBA00022723"/>
    </source>
</evidence>
<dbReference type="PANTHER" id="PTHR11228">
    <property type="entry name" value="RADICAL SAM DOMAIN PROTEIN"/>
    <property type="match status" value="1"/>
</dbReference>
<evidence type="ECO:0000313" key="8">
    <source>
        <dbReference type="Proteomes" id="UP000187280"/>
    </source>
</evidence>
<dbReference type="RefSeq" id="WP_026741561.1">
    <property type="nucleotide sequence ID" value="NZ_FNQS01000003.1"/>
</dbReference>
<organism evidence="7 8">
    <name type="scientific">Lonsdalea quercina</name>
    <dbReference type="NCBI Taxonomy" id="71657"/>
    <lineage>
        <taxon>Bacteria</taxon>
        <taxon>Pseudomonadati</taxon>
        <taxon>Pseudomonadota</taxon>
        <taxon>Gammaproteobacteria</taxon>
        <taxon>Enterobacterales</taxon>
        <taxon>Pectobacteriaceae</taxon>
        <taxon>Lonsdalea</taxon>
    </lineage>
</organism>
<protein>
    <submittedName>
        <fullName evidence="7">Radical SAM superfamily enzyme, MoaA/NifB/PqqE/SkfB family</fullName>
    </submittedName>
</protein>
<dbReference type="InterPro" id="IPR023885">
    <property type="entry name" value="4Fe4S-binding_SPASM_dom"/>
</dbReference>
<dbReference type="GO" id="GO:0051536">
    <property type="term" value="F:iron-sulfur cluster binding"/>
    <property type="evidence" value="ECO:0007669"/>
    <property type="project" value="UniProtKB-KW"/>
</dbReference>
<evidence type="ECO:0000256" key="2">
    <source>
        <dbReference type="ARBA" id="ARBA00022691"/>
    </source>
</evidence>
<dbReference type="SFLD" id="SFLDG01067">
    <property type="entry name" value="SPASM/twitch_domain_containing"/>
    <property type="match status" value="1"/>
</dbReference>
<comment type="cofactor">
    <cofactor evidence="1">
        <name>[4Fe-4S] cluster</name>
        <dbReference type="ChEBI" id="CHEBI:49883"/>
    </cofactor>
</comment>
<keyword evidence="8" id="KW-1185">Reference proteome</keyword>
<dbReference type="GO" id="GO:0046872">
    <property type="term" value="F:metal ion binding"/>
    <property type="evidence" value="ECO:0007669"/>
    <property type="project" value="UniProtKB-KW"/>
</dbReference>
<name>A0A1H3ZA74_9GAMM</name>
<reference evidence="7 8" key="1">
    <citation type="submission" date="2016-10" db="EMBL/GenBank/DDBJ databases">
        <authorList>
            <person name="de Groot N.N."/>
        </authorList>
    </citation>
    <scope>NUCLEOTIDE SEQUENCE [LARGE SCALE GENOMIC DNA]</scope>
    <source>
        <strain evidence="7 8">ATCC 29281</strain>
    </source>
</reference>
<dbReference type="CDD" id="cd21109">
    <property type="entry name" value="SPASM"/>
    <property type="match status" value="1"/>
</dbReference>
<dbReference type="PROSITE" id="PS51918">
    <property type="entry name" value="RADICAL_SAM"/>
    <property type="match status" value="1"/>
</dbReference>
<dbReference type="SFLD" id="SFLDS00029">
    <property type="entry name" value="Radical_SAM"/>
    <property type="match status" value="1"/>
</dbReference>
<sequence length="343" mass="39181">MYSLHGNAFTKQDVYFALRDRQLLTLTIMLENICNFKCPFCYTQTQKFDNELSTEEIKKMVDDGLALGIKTVLVAGAGEPLLARNFWEVIDYIGDKGLHCIVFSNMTAINSDTARKLYARDVSIIGKINSFKDDVQNKIVGDIHNAASKMRRGLKNLMDAGFNRLEKGNTRLAIETSVLPENIDEIYDIWNYCRSHTIFPLVDTVLYEGSAKQHRYEDFLVPYTRLVEEVGRIRQYDRDMGFEWPIKIIKRENDRGIIVGELAGDCHRIGTNLNVNSVGDVYDCFNMSQPSYGNIRERSLIEIWNADRPDDKALRVHGLCHCRHLDDRDSIKGEMSCLSSAVS</sequence>
<evidence type="ECO:0000256" key="1">
    <source>
        <dbReference type="ARBA" id="ARBA00001966"/>
    </source>
</evidence>
<dbReference type="CDD" id="cd01335">
    <property type="entry name" value="Radical_SAM"/>
    <property type="match status" value="1"/>
</dbReference>
<dbReference type="Pfam" id="PF13186">
    <property type="entry name" value="SPASM"/>
    <property type="match status" value="1"/>
</dbReference>
<proteinExistence type="predicted"/>
<dbReference type="Gene3D" id="3.20.20.70">
    <property type="entry name" value="Aldolase class I"/>
    <property type="match status" value="1"/>
</dbReference>
<accession>A0A1H3ZA74</accession>
<evidence type="ECO:0000259" key="6">
    <source>
        <dbReference type="PROSITE" id="PS51918"/>
    </source>
</evidence>
<dbReference type="PANTHER" id="PTHR11228:SF34">
    <property type="entry name" value="TUNGSTEN-CONTAINING ALDEHYDE FERREDOXIN OXIDOREDUCTASE COFACTOR MODIFYING PROTEIN"/>
    <property type="match status" value="1"/>
</dbReference>
<dbReference type="InterPro" id="IPR007197">
    <property type="entry name" value="rSAM"/>
</dbReference>
<keyword evidence="2" id="KW-0949">S-adenosyl-L-methionine</keyword>
<evidence type="ECO:0000256" key="5">
    <source>
        <dbReference type="ARBA" id="ARBA00023014"/>
    </source>
</evidence>
<dbReference type="Proteomes" id="UP000187280">
    <property type="component" value="Unassembled WGS sequence"/>
</dbReference>
<evidence type="ECO:0000256" key="4">
    <source>
        <dbReference type="ARBA" id="ARBA00023004"/>
    </source>
</evidence>
<dbReference type="GO" id="GO:0003824">
    <property type="term" value="F:catalytic activity"/>
    <property type="evidence" value="ECO:0007669"/>
    <property type="project" value="InterPro"/>
</dbReference>
<dbReference type="EMBL" id="FNQS01000003">
    <property type="protein sequence ID" value="SEA20535.1"/>
    <property type="molecule type" value="Genomic_DNA"/>
</dbReference>
<keyword evidence="4" id="KW-0408">Iron</keyword>
<dbReference type="STRING" id="71657.SAMN02982996_01110"/>
<dbReference type="InterPro" id="IPR058240">
    <property type="entry name" value="rSAM_sf"/>
</dbReference>
<dbReference type="SUPFAM" id="SSF102114">
    <property type="entry name" value="Radical SAM enzymes"/>
    <property type="match status" value="1"/>
</dbReference>
<dbReference type="AlphaFoldDB" id="A0A1H3ZA74"/>
<feature type="domain" description="Radical SAM core" evidence="6">
    <location>
        <begin position="18"/>
        <end position="243"/>
    </location>
</feature>